<dbReference type="GO" id="GO:0003677">
    <property type="term" value="F:DNA binding"/>
    <property type="evidence" value="ECO:0007669"/>
    <property type="project" value="InterPro"/>
</dbReference>
<sequence>MRLYLSAARSPDGDLVDLAVDCDEDATVGDVALRLERELGGPRASGGVGTGAAAPRGLVRDTGRRLGVVVDLPDEPPGPAGSAGSSDRSAGRWPGAVPGGPSATDVLVGDPPELVVGALVLDPAQPVASSPLRNGAVVGVGGPLDVSLAEPSGAVELRVVSGPGAGAVRRLGPGRHRVGPGPGSSLRTGAGPRVELEVRPDGAVTVRPLDGDLEDADPPVRVSPLTGPIVVPRRGDGDVPSETRGRRRRRHRRRGPEPSAMPDHVTVDPDEPRAPVELDRTRLTGAETWEPGVPLTVGECVLEHGVPRPPDASLSPSPGGATMDYNRPPRLLPAPRLTEFVLPKEPTAPARQPIPVLVMIAPMVMGLGMFLVTQRLYTLIFIALSPLLMLANWWHGRRTQRSRHVEQAAEYAAKRARVEQAAFEALMVERRARRDEAPDPAEVLLQATGPRARLWERRTTDPDWLLVRVGTADLPSEVVLTDPARDKHQGALTWTAPDVPVTVRLAEAGVTGVAGRDGLAQQVASWVVAQVAALHSPADVRLAVLTHGGEAATWSWVRWLPHLRAGEGSGPLAVVGTDAETTARRVADLAAVLDARREAASGGRGVAFEPLLVVLDGARALRLLPGMVPLLREGPAHQMYFLCLDDDVTLLPEECRAVVSRVHGALRVQHTGRPTVDAVRADLVEPAWFERLARALAPVHDVSSVAEASTVPNQSRLLSVLRLDPPTPERVAAGWSAGGRTTTAVIGEGADGPFAIDLRTDGPHGLVAGTTGSGKSELLQTIIASLAVGNRPDEMTFVLVDYKGGAAFKDCAHLPHTVGMVTDLDGHLTTRALESLGAELRRREHQLADAGAKDIEDYLAGRGPGDPPMPRLLIVIDEFAALVAELPDFVTGLVDIARRGRSLGVHLILATQRPAGVVSAEIKSNTNLRIALRVTDPGDSQDVVESDVAAHIAPSNPGRAYARLGHSQLMLFQSARVGGRPRAEGGTATVAARVLDWSTLGTAAPAPVARADDDVSTPTDLALLVRAVTGATESVGVERSPSPWLPALPEVVVLADHLVVTERTVGVVPPVPLGLGDLPALQRQETLTWDLVGGSHLAVAGQSRSGRSSALRLVAAGIAAQTSPRDVHVYGIDCGNGALLPLVAMPHVGAVVTRDQPDRVRRLLAMLGAEVARRQQLLAAGAFADVGEQRAAAAPDDRLPYVVLALDRWEGFVAAFEQSDGGQMLDQLLTLLREGQAVGLRAVLTGDRTMLVGRMGAALEDRLLLRMPSPDDYSYVGMRQKDVPTRMPAGRAFRSGEHATEVQLALLTDDASGTAQVAALQRLAAEATARAGRLPRSLRPRRVDELPVVLDWAQAVALREEPAARTELLVGVGGDTLGVRSLDVDVDGPGFLVVGPQRSGRSTALLATARDALARGWKVAVVAPRRSPLRELATTGGRGVTAVLTADDAPDALRAALDVRGPRLLVVDDFEVLGGEHPLSAVAEEYYKGIRDTGDALAVACGVDEVTGMYRGVTATLRKARTGLLLAPRSSADGDVFTARLPRSVGGAVPQGRGILVRAGSWEWVQVPMTTPTD</sequence>
<dbReference type="InterPro" id="IPR050206">
    <property type="entry name" value="FtsK/SpoIIIE/SftA"/>
</dbReference>
<evidence type="ECO:0000256" key="1">
    <source>
        <dbReference type="ARBA" id="ARBA00022741"/>
    </source>
</evidence>
<dbReference type="PROSITE" id="PS50901">
    <property type="entry name" value="FTSK"/>
    <property type="match status" value="2"/>
</dbReference>
<name>A0A0A0BUP3_9CELL</name>
<keyword evidence="5" id="KW-0472">Membrane</keyword>
<feature type="compositionally biased region" description="Basic and acidic residues" evidence="4">
    <location>
        <begin position="233"/>
        <end position="244"/>
    </location>
</feature>
<feature type="domain" description="FtsK" evidence="6">
    <location>
        <begin position="1084"/>
        <end position="1274"/>
    </location>
</feature>
<reference evidence="7 8" key="1">
    <citation type="submission" date="2013-08" db="EMBL/GenBank/DDBJ databases">
        <title>Genome sequencing of Cellulomonas carbonis T26.</title>
        <authorList>
            <person name="Chen F."/>
            <person name="Li Y."/>
            <person name="Wang G."/>
        </authorList>
    </citation>
    <scope>NUCLEOTIDE SEQUENCE [LARGE SCALE GENOMIC DNA]</scope>
    <source>
        <strain evidence="7 8">T26</strain>
    </source>
</reference>
<dbReference type="InterPro" id="IPR027417">
    <property type="entry name" value="P-loop_NTPase"/>
</dbReference>
<reference evidence="7 8" key="2">
    <citation type="journal article" date="2015" name="Stand. Genomic Sci.">
        <title>Draft genome sequence of Cellulomonas carbonis T26(T) and comparative analysis of six Cellulomonas genomes.</title>
        <authorList>
            <person name="Zhuang W."/>
            <person name="Zhang S."/>
            <person name="Xia X."/>
            <person name="Wang G."/>
        </authorList>
    </citation>
    <scope>NUCLEOTIDE SEQUENCE [LARGE SCALE GENOMIC DNA]</scope>
    <source>
        <strain evidence="7 8">T26</strain>
    </source>
</reference>
<accession>A0A0A0BUP3</accession>
<dbReference type="RefSeq" id="WP_043604322.1">
    <property type="nucleotide sequence ID" value="NZ_AXCY01000017.1"/>
</dbReference>
<feature type="binding site" evidence="3">
    <location>
        <begin position="1101"/>
        <end position="1108"/>
    </location>
    <ligand>
        <name>ATP</name>
        <dbReference type="ChEBI" id="CHEBI:30616"/>
    </ligand>
</feature>
<feature type="transmembrane region" description="Helical" evidence="5">
    <location>
        <begin position="354"/>
        <end position="371"/>
    </location>
</feature>
<gene>
    <name evidence="7" type="ORF">N868_08310</name>
</gene>
<keyword evidence="5" id="KW-0812">Transmembrane</keyword>
<evidence type="ECO:0000313" key="8">
    <source>
        <dbReference type="Proteomes" id="UP000029839"/>
    </source>
</evidence>
<feature type="region of interest" description="Disordered" evidence="4">
    <location>
        <begin position="70"/>
        <end position="101"/>
    </location>
</feature>
<feature type="compositionally biased region" description="Low complexity" evidence="4">
    <location>
        <begin position="80"/>
        <end position="92"/>
    </location>
</feature>
<organism evidence="7 8">
    <name type="scientific">Cellulomonas carbonis T26</name>
    <dbReference type="NCBI Taxonomy" id="947969"/>
    <lineage>
        <taxon>Bacteria</taxon>
        <taxon>Bacillati</taxon>
        <taxon>Actinomycetota</taxon>
        <taxon>Actinomycetes</taxon>
        <taxon>Micrococcales</taxon>
        <taxon>Cellulomonadaceae</taxon>
        <taxon>Cellulomonas</taxon>
    </lineage>
</organism>
<dbReference type="InterPro" id="IPR002543">
    <property type="entry name" value="FtsK_dom"/>
</dbReference>
<dbReference type="PANTHER" id="PTHR22683">
    <property type="entry name" value="SPORULATION PROTEIN RELATED"/>
    <property type="match status" value="1"/>
</dbReference>
<dbReference type="PANTHER" id="PTHR22683:SF1">
    <property type="entry name" value="TYPE VII SECRETION SYSTEM PROTEIN ESSC"/>
    <property type="match status" value="1"/>
</dbReference>
<dbReference type="SUPFAM" id="SSF52540">
    <property type="entry name" value="P-loop containing nucleoside triphosphate hydrolases"/>
    <property type="match status" value="2"/>
</dbReference>
<feature type="region of interest" description="Disordered" evidence="4">
    <location>
        <begin position="208"/>
        <end position="276"/>
    </location>
</feature>
<keyword evidence="7" id="KW-0132">Cell division</keyword>
<protein>
    <submittedName>
        <fullName evidence="7">Cell division-like protein</fullName>
    </submittedName>
</protein>
<keyword evidence="2 3" id="KW-0067">ATP-binding</keyword>
<feature type="domain" description="FtsK" evidence="6">
    <location>
        <begin position="751"/>
        <end position="941"/>
    </location>
</feature>
<evidence type="ECO:0000256" key="3">
    <source>
        <dbReference type="PROSITE-ProRule" id="PRU00289"/>
    </source>
</evidence>
<dbReference type="Pfam" id="PF01580">
    <property type="entry name" value="FtsK_SpoIIIE"/>
    <property type="match status" value="2"/>
</dbReference>
<keyword evidence="8" id="KW-1185">Reference proteome</keyword>
<feature type="transmembrane region" description="Helical" evidence="5">
    <location>
        <begin position="376"/>
        <end position="394"/>
    </location>
</feature>
<proteinExistence type="predicted"/>
<keyword evidence="1 3" id="KW-0547">Nucleotide-binding</keyword>
<feature type="compositionally biased region" description="Basic residues" evidence="4">
    <location>
        <begin position="245"/>
        <end position="254"/>
    </location>
</feature>
<keyword evidence="5" id="KW-1133">Transmembrane helix</keyword>
<evidence type="ECO:0000313" key="7">
    <source>
        <dbReference type="EMBL" id="KGM11636.1"/>
    </source>
</evidence>
<keyword evidence="7" id="KW-0131">Cell cycle</keyword>
<evidence type="ECO:0000259" key="6">
    <source>
        <dbReference type="PROSITE" id="PS50901"/>
    </source>
</evidence>
<dbReference type="Proteomes" id="UP000029839">
    <property type="component" value="Unassembled WGS sequence"/>
</dbReference>
<comment type="caution">
    <text evidence="7">The sequence shown here is derived from an EMBL/GenBank/DDBJ whole genome shotgun (WGS) entry which is preliminary data.</text>
</comment>
<feature type="compositionally biased region" description="Basic and acidic residues" evidence="4">
    <location>
        <begin position="265"/>
        <end position="276"/>
    </location>
</feature>
<dbReference type="Gene3D" id="3.40.50.300">
    <property type="entry name" value="P-loop containing nucleotide triphosphate hydrolases"/>
    <property type="match status" value="4"/>
</dbReference>
<dbReference type="EMBL" id="AXCY01000017">
    <property type="protein sequence ID" value="KGM11636.1"/>
    <property type="molecule type" value="Genomic_DNA"/>
</dbReference>
<dbReference type="OrthoDB" id="9807790at2"/>
<evidence type="ECO:0000256" key="5">
    <source>
        <dbReference type="SAM" id="Phobius"/>
    </source>
</evidence>
<evidence type="ECO:0000256" key="2">
    <source>
        <dbReference type="ARBA" id="ARBA00022840"/>
    </source>
</evidence>
<dbReference type="GO" id="GO:0051301">
    <property type="term" value="P:cell division"/>
    <property type="evidence" value="ECO:0007669"/>
    <property type="project" value="UniProtKB-KW"/>
</dbReference>
<dbReference type="GO" id="GO:0005524">
    <property type="term" value="F:ATP binding"/>
    <property type="evidence" value="ECO:0007669"/>
    <property type="project" value="UniProtKB-UniRule"/>
</dbReference>
<dbReference type="InterPro" id="IPR003593">
    <property type="entry name" value="AAA+_ATPase"/>
</dbReference>
<dbReference type="CDD" id="cd01127">
    <property type="entry name" value="TrwB_TraG_TraD_VirD4"/>
    <property type="match status" value="1"/>
</dbReference>
<dbReference type="SMART" id="SM00382">
    <property type="entry name" value="AAA"/>
    <property type="match status" value="3"/>
</dbReference>
<evidence type="ECO:0000256" key="4">
    <source>
        <dbReference type="SAM" id="MobiDB-lite"/>
    </source>
</evidence>
<feature type="region of interest" description="Disordered" evidence="4">
    <location>
        <begin position="167"/>
        <end position="192"/>
    </location>
</feature>
<feature type="binding site" evidence="3">
    <location>
        <begin position="769"/>
        <end position="776"/>
    </location>
    <ligand>
        <name>ATP</name>
        <dbReference type="ChEBI" id="CHEBI:30616"/>
    </ligand>
</feature>